<evidence type="ECO:0000256" key="11">
    <source>
        <dbReference type="RuleBase" id="RU366056"/>
    </source>
</evidence>
<reference evidence="12 13" key="1">
    <citation type="journal article" date="2023" name="G3 (Bethesda)">
        <title>A chromosome-level genome assembly of Zasmidium syzygii isolated from banana leaves.</title>
        <authorList>
            <person name="van Westerhoven A.C."/>
            <person name="Mehrabi R."/>
            <person name="Talebi R."/>
            <person name="Steentjes M.B.F."/>
            <person name="Corcolon B."/>
            <person name="Chong P.A."/>
            <person name="Kema G.H.J."/>
            <person name="Seidl M.F."/>
        </authorList>
    </citation>
    <scope>NUCLEOTIDE SEQUENCE [LARGE SCALE GENOMIC DNA]</scope>
    <source>
        <strain evidence="12 13">P124</strain>
    </source>
</reference>
<accession>A0ABR0EIZ6</accession>
<proteinExistence type="inferred from homology"/>
<dbReference type="Proteomes" id="UP001305779">
    <property type="component" value="Unassembled WGS sequence"/>
</dbReference>
<evidence type="ECO:0000256" key="5">
    <source>
        <dbReference type="ARBA" id="ARBA00022502"/>
    </source>
</evidence>
<comment type="function">
    <text evidence="11">Required for proper folding and/or the stability of a subset of proteins in the endoplasmic reticulum. Component of glycosylphosphatidylinositol-mannosyltransferase 1 which transfers the first of the 4 mannoses in the GPI-anchor precursors during GPI-anchor biosynthesis. Probably acts by stabilizing the mannosyltransferase GPI14.</text>
</comment>
<keyword evidence="7 11" id="KW-0256">Endoplasmic reticulum</keyword>
<evidence type="ECO:0000256" key="6">
    <source>
        <dbReference type="ARBA" id="ARBA00022692"/>
    </source>
</evidence>
<dbReference type="SMART" id="SM00780">
    <property type="entry name" value="PIG-X"/>
    <property type="match status" value="1"/>
</dbReference>
<protein>
    <recommendedName>
        <fullName evidence="4 11">Protein PBN1</fullName>
    </recommendedName>
</protein>
<comment type="similarity">
    <text evidence="3 11">Belongs to the PIGX family.</text>
</comment>
<keyword evidence="6 11" id="KW-0812">Transmembrane</keyword>
<name>A0ABR0EIZ6_ZASCE</name>
<comment type="subcellular location">
    <subcellularLocation>
        <location evidence="11">Endoplasmic reticulum membrane</location>
        <topology evidence="11">Single-pass membrane protein</topology>
    </subcellularLocation>
    <subcellularLocation>
        <location evidence="1">Endoplasmic reticulum membrane</location>
        <topology evidence="1">Single-pass type III membrane protein</topology>
    </subcellularLocation>
</comment>
<comment type="pathway">
    <text evidence="2 11">Glycolipid biosynthesis; glycosylphosphatidylinositol-anchor biosynthesis.</text>
</comment>
<evidence type="ECO:0000256" key="3">
    <source>
        <dbReference type="ARBA" id="ARBA00010345"/>
    </source>
</evidence>
<keyword evidence="5 11" id="KW-0337">GPI-anchor biosynthesis</keyword>
<keyword evidence="9 11" id="KW-0472">Membrane</keyword>
<evidence type="ECO:0000256" key="4">
    <source>
        <dbReference type="ARBA" id="ARBA00020410"/>
    </source>
</evidence>
<organism evidence="12 13">
    <name type="scientific">Zasmidium cellare</name>
    <name type="common">Wine cellar mold</name>
    <name type="synonym">Racodium cellare</name>
    <dbReference type="NCBI Taxonomy" id="395010"/>
    <lineage>
        <taxon>Eukaryota</taxon>
        <taxon>Fungi</taxon>
        <taxon>Dikarya</taxon>
        <taxon>Ascomycota</taxon>
        <taxon>Pezizomycotina</taxon>
        <taxon>Dothideomycetes</taxon>
        <taxon>Dothideomycetidae</taxon>
        <taxon>Mycosphaerellales</taxon>
        <taxon>Mycosphaerellaceae</taxon>
        <taxon>Zasmidium</taxon>
    </lineage>
</organism>
<dbReference type="EMBL" id="JAXOVC010000005">
    <property type="protein sequence ID" value="KAK4501502.1"/>
    <property type="molecule type" value="Genomic_DNA"/>
</dbReference>
<keyword evidence="10" id="KW-0325">Glycoprotein</keyword>
<dbReference type="PANTHER" id="PTHR28533:SF1">
    <property type="entry name" value="PROTEIN PBN1"/>
    <property type="match status" value="1"/>
</dbReference>
<dbReference type="InterPro" id="IPR042322">
    <property type="entry name" value="Pbn1"/>
</dbReference>
<gene>
    <name evidence="12" type="ORF">PRZ48_007311</name>
</gene>
<evidence type="ECO:0000256" key="7">
    <source>
        <dbReference type="ARBA" id="ARBA00022824"/>
    </source>
</evidence>
<evidence type="ECO:0000313" key="12">
    <source>
        <dbReference type="EMBL" id="KAK4501502.1"/>
    </source>
</evidence>
<dbReference type="Pfam" id="PF08320">
    <property type="entry name" value="PIG-X"/>
    <property type="match status" value="1"/>
</dbReference>
<dbReference type="InterPro" id="IPR013233">
    <property type="entry name" value="PIG-X/PBN1"/>
</dbReference>
<evidence type="ECO:0000256" key="10">
    <source>
        <dbReference type="ARBA" id="ARBA00023180"/>
    </source>
</evidence>
<sequence length="478" mass="52595">MRQRITHLLPQGTSIDPSAIKVTDDGLDFDDVELAAEERRITIGLKQLPEEIQAFLEDFHELHIRIASVLNHPTFSPAVSRLPPGLHAFFTPRAANADTGLCDGLKKILGESVKCSNSSESFVKPPILSERFAASSTYQFYHSPLDLAVVSEVLKTGVCAKLDEDSTLRTLCETLAETSSATQVDYDFDVISHAVTVTILWPPVDRKGISRSRIAAKKLEPEDRLEVGILSPEKADEPEELSMGGYLTVLGEDERPSLHPKLTLSLPASTLQPPKQSCALHAYWTLPTALFIDPYQLSDPLFLASQNLLALRSLAGAQDLEAPDWAIPYPWGSAALFELATPSNTTSDEIWTITIPTHLRYLNSTLAINSQTPLAIPWPTVFWACEAEEGLKFATNPFDRVDLGFEGLFGPRTMFYHVPADEKVDKLVELLWVPVLERGSEGWVGVGTLLAVLVGFAWVCWRLVRGGGGKGVEGKKER</sequence>
<evidence type="ECO:0000313" key="13">
    <source>
        <dbReference type="Proteomes" id="UP001305779"/>
    </source>
</evidence>
<dbReference type="PANTHER" id="PTHR28533">
    <property type="entry name" value="PROTEIN PBN1"/>
    <property type="match status" value="1"/>
</dbReference>
<evidence type="ECO:0000256" key="9">
    <source>
        <dbReference type="ARBA" id="ARBA00023136"/>
    </source>
</evidence>
<comment type="caution">
    <text evidence="12">The sequence shown here is derived from an EMBL/GenBank/DDBJ whole genome shotgun (WGS) entry which is preliminary data.</text>
</comment>
<evidence type="ECO:0000256" key="8">
    <source>
        <dbReference type="ARBA" id="ARBA00022989"/>
    </source>
</evidence>
<feature type="transmembrane region" description="Helical" evidence="11">
    <location>
        <begin position="442"/>
        <end position="461"/>
    </location>
</feature>
<keyword evidence="13" id="KW-1185">Reference proteome</keyword>
<evidence type="ECO:0000256" key="1">
    <source>
        <dbReference type="ARBA" id="ARBA00004643"/>
    </source>
</evidence>
<evidence type="ECO:0000256" key="2">
    <source>
        <dbReference type="ARBA" id="ARBA00004687"/>
    </source>
</evidence>
<keyword evidence="8 11" id="KW-1133">Transmembrane helix</keyword>